<dbReference type="EC" id="3.1.4.-" evidence="1"/>
<evidence type="ECO:0000256" key="1">
    <source>
        <dbReference type="PIRNR" id="PIRNR026583"/>
    </source>
</evidence>
<keyword evidence="2" id="KW-0464">Manganese</keyword>
<dbReference type="GO" id="GO:0046872">
    <property type="term" value="F:metal ion binding"/>
    <property type="evidence" value="ECO:0007669"/>
    <property type="project" value="UniProtKB-KW"/>
</dbReference>
<dbReference type="GO" id="GO:0016787">
    <property type="term" value="F:hydrolase activity"/>
    <property type="evidence" value="ECO:0007669"/>
    <property type="project" value="UniProtKB-UniRule"/>
</dbReference>
<dbReference type="OrthoDB" id="9759476at2"/>
<dbReference type="PANTHER" id="PTHR47618">
    <property type="entry name" value="BIFUNCTIONAL OLIGORIBONUCLEASE AND PAP PHOSPHATASE NRNA"/>
    <property type="match status" value="1"/>
</dbReference>
<proteinExistence type="inferred from homology"/>
<evidence type="ECO:0000313" key="6">
    <source>
        <dbReference type="Proteomes" id="UP000095094"/>
    </source>
</evidence>
<keyword evidence="1" id="KW-0378">Hydrolase</keyword>
<dbReference type="PROSITE" id="PS50887">
    <property type="entry name" value="GGDEF"/>
    <property type="match status" value="1"/>
</dbReference>
<dbReference type="GO" id="GO:0005886">
    <property type="term" value="C:plasma membrane"/>
    <property type="evidence" value="ECO:0007669"/>
    <property type="project" value="UniProtKB-SubCell"/>
</dbReference>
<keyword evidence="1 3" id="KW-0472">Membrane</keyword>
<dbReference type="Pfam" id="PF01368">
    <property type="entry name" value="DHH"/>
    <property type="match status" value="1"/>
</dbReference>
<name>A0A1E5GW07_9ENTE</name>
<feature type="binding site" evidence="2">
    <location>
        <position position="418"/>
    </location>
    <ligand>
        <name>Mn(2+)</name>
        <dbReference type="ChEBI" id="CHEBI:29035"/>
        <label>1</label>
    </ligand>
</feature>
<dbReference type="PIRSF" id="PIRSF026583">
    <property type="entry name" value="YybT"/>
    <property type="match status" value="1"/>
</dbReference>
<feature type="binding site" evidence="2">
    <location>
        <position position="343"/>
    </location>
    <ligand>
        <name>Mn(2+)</name>
        <dbReference type="ChEBI" id="CHEBI:29035"/>
        <label>1</label>
    </ligand>
</feature>
<feature type="binding site" evidence="2">
    <location>
        <position position="442"/>
    </location>
    <ligand>
        <name>Mn(2+)</name>
        <dbReference type="ChEBI" id="CHEBI:29035"/>
        <label>2</label>
    </ligand>
</feature>
<dbReference type="Pfam" id="PF02272">
    <property type="entry name" value="DHHA1"/>
    <property type="match status" value="1"/>
</dbReference>
<reference evidence="6" key="1">
    <citation type="submission" date="2016-09" db="EMBL/GenBank/DDBJ databases">
        <authorList>
            <person name="Gulvik C.A."/>
        </authorList>
    </citation>
    <scope>NUCLEOTIDE SEQUENCE [LARGE SCALE GENOMIC DNA]</scope>
    <source>
        <strain evidence="6">LMG 8895</strain>
    </source>
</reference>
<dbReference type="FunFam" id="3.90.1640.10:FF:000002">
    <property type="entry name" value="Cyclic-di-AMP phosphodiesterase"/>
    <property type="match status" value="1"/>
</dbReference>
<dbReference type="InterPro" id="IPR000160">
    <property type="entry name" value="GGDEF_dom"/>
</dbReference>
<dbReference type="GO" id="GO:0106409">
    <property type="term" value="F:cyclic-di-AMP phosphodiesterase activity"/>
    <property type="evidence" value="ECO:0007669"/>
    <property type="project" value="RHEA"/>
</dbReference>
<comment type="function">
    <text evidence="1">Has phosphodiesterase (PDE) activity against cyclic-di-AMP (c-di-AMP).</text>
</comment>
<feature type="binding site" evidence="2">
    <location>
        <position position="418"/>
    </location>
    <ligand>
        <name>Mn(2+)</name>
        <dbReference type="ChEBI" id="CHEBI:29035"/>
        <label>2</label>
    </ligand>
</feature>
<comment type="subcellular location">
    <subcellularLocation>
        <location evidence="1">Cell membrane</location>
    </subcellularLocation>
</comment>
<protein>
    <recommendedName>
        <fullName evidence="1">Cyclic-di-AMP phosphodiesterase</fullName>
        <ecNumber evidence="1">3.1.4.-</ecNumber>
    </recommendedName>
</protein>
<keyword evidence="3" id="KW-0812">Transmembrane</keyword>
<comment type="caution">
    <text evidence="5">The sequence shown here is derived from an EMBL/GenBank/DDBJ whole genome shotgun (WGS) entry which is preliminary data.</text>
</comment>
<evidence type="ECO:0000313" key="5">
    <source>
        <dbReference type="EMBL" id="OEG16872.1"/>
    </source>
</evidence>
<dbReference type="SMART" id="SM00267">
    <property type="entry name" value="GGDEF"/>
    <property type="match status" value="1"/>
</dbReference>
<feature type="binding site" evidence="2">
    <location>
        <position position="498"/>
    </location>
    <ligand>
        <name>Mn(2+)</name>
        <dbReference type="ChEBI" id="CHEBI:29035"/>
        <label>2</label>
    </ligand>
</feature>
<feature type="binding site" evidence="2">
    <location>
        <position position="347"/>
    </location>
    <ligand>
        <name>Mn(2+)</name>
        <dbReference type="ChEBI" id="CHEBI:29035"/>
        <label>1</label>
    </ligand>
</feature>
<comment type="catalytic activity">
    <reaction evidence="1">
        <text>3',3'-c-di-AMP + H2O = 5'-O-phosphonoadenylyl-(3'-&gt;5')-adenosine + H(+)</text>
        <dbReference type="Rhea" id="RHEA:54420"/>
        <dbReference type="ChEBI" id="CHEBI:15377"/>
        <dbReference type="ChEBI" id="CHEBI:15378"/>
        <dbReference type="ChEBI" id="CHEBI:71500"/>
        <dbReference type="ChEBI" id="CHEBI:138171"/>
    </reaction>
</comment>
<gene>
    <name evidence="5" type="ORF">BCR25_04550</name>
</gene>
<feature type="transmembrane region" description="Helical" evidence="3">
    <location>
        <begin position="9"/>
        <end position="28"/>
    </location>
</feature>
<dbReference type="InterPro" id="IPR051319">
    <property type="entry name" value="Oligoribo/pAp-PDE_c-di-AMP_PDE"/>
</dbReference>
<dbReference type="GO" id="GO:0003676">
    <property type="term" value="F:nucleic acid binding"/>
    <property type="evidence" value="ECO:0007669"/>
    <property type="project" value="UniProtKB-UniRule"/>
</dbReference>
<keyword evidence="3" id="KW-1133">Transmembrane helix</keyword>
<evidence type="ECO:0000256" key="3">
    <source>
        <dbReference type="SAM" id="Phobius"/>
    </source>
</evidence>
<evidence type="ECO:0000256" key="2">
    <source>
        <dbReference type="PIRSR" id="PIRSR026583-50"/>
    </source>
</evidence>
<feature type="domain" description="GGDEF" evidence="4">
    <location>
        <begin position="169"/>
        <end position="297"/>
    </location>
</feature>
<sequence>MRKIRMKRIFGSVFVLFFLEILILFFVTNKYISILALLILNLVLINRIIYLIRRLEISNTEKIRAASTIAEKSLDYAFNEVSVGIINYDPDTKEAKWLNPFAESIFRKDGQSLISPELIQNYVALAEKNKDIFKVGDHVYRFNVDAAQNTITFKDITEESNLYQQKHEMQTAIGIVSVDNYDDITDSLDDKEISYLNSFITTMISDWMDEYQVFYKRLNAERYFFIAQLEDVKKMMETKFQILDKIRKESTSRETAVTLSMGISYGGETLNQTGNTAQTNLDMALVRGGDQVVVKEAKDDAKPIFYGGRTASVAKRTRVRSRAMSTAIQGILSESSDVYIMGHKYPDMDAIGSAFGMARLAKFHNKHAWVVLEKSESIPDVERVMNEVEKYPELAEQIITPKDAMKRKTDSSLLIMVDYHKPSLSISQELYEQFAKVVIIDHHRRGDEFPAKPLLSYIESSASSASELVTELIEYQSNVQRQLDKFEATLLLAGIVVDTKSFSVRTTARTFDVASYLRTCGADSSLVQYLLSSDLTSYLEMNSLIAKSEYVTPDTVIVTGNETKEYDSVTAAKTADTLLSMVGINAAFVITKRTDKQIGISARSNGSINVQLIMENLGGGGHFTNAAVQLSNVTVAEVKEQLLRVIHQNIDVMYDSAT</sequence>
<organism evidence="5 6">
    <name type="scientific">Enterococcus termitis</name>
    <dbReference type="NCBI Taxonomy" id="332950"/>
    <lineage>
        <taxon>Bacteria</taxon>
        <taxon>Bacillati</taxon>
        <taxon>Bacillota</taxon>
        <taxon>Bacilli</taxon>
        <taxon>Lactobacillales</taxon>
        <taxon>Enterococcaceae</taxon>
        <taxon>Enterococcus</taxon>
    </lineage>
</organism>
<evidence type="ECO:0000259" key="4">
    <source>
        <dbReference type="PROSITE" id="PS50887"/>
    </source>
</evidence>
<dbReference type="InterPro" id="IPR001667">
    <property type="entry name" value="DDH_dom"/>
</dbReference>
<dbReference type="InterPro" id="IPR014528">
    <property type="entry name" value="GdpP/PdeA"/>
</dbReference>
<accession>A0A1E5GW07</accession>
<dbReference type="Pfam" id="PF24898">
    <property type="entry name" value="GGDEF_GdpP"/>
    <property type="match status" value="1"/>
</dbReference>
<dbReference type="Proteomes" id="UP000095094">
    <property type="component" value="Unassembled WGS sequence"/>
</dbReference>
<keyword evidence="2" id="KW-0479">Metal-binding</keyword>
<dbReference type="RefSeq" id="WP_069663269.1">
    <property type="nucleotide sequence ID" value="NZ_JBHUJJ010000001.1"/>
</dbReference>
<keyword evidence="6" id="KW-1185">Reference proteome</keyword>
<dbReference type="Gene3D" id="3.30.450.20">
    <property type="entry name" value="PAS domain"/>
    <property type="match status" value="1"/>
</dbReference>
<dbReference type="Gene3D" id="3.10.310.30">
    <property type="match status" value="1"/>
</dbReference>
<feature type="binding site" evidence="2">
    <location>
        <position position="349"/>
    </location>
    <ligand>
        <name>Mn(2+)</name>
        <dbReference type="ChEBI" id="CHEBI:29035"/>
        <label>2</label>
    </ligand>
</feature>
<dbReference type="AlphaFoldDB" id="A0A1E5GW07"/>
<comment type="cofactor">
    <cofactor evidence="2">
        <name>Mn(2+)</name>
        <dbReference type="ChEBI" id="CHEBI:29035"/>
    </cofactor>
    <text evidence="2">For phosphodiesterase activity, probably binds 2 Mn(2+) per subunit.</text>
</comment>
<dbReference type="PANTHER" id="PTHR47618:SF2">
    <property type="entry name" value="CYCLIC-DI-AMP PHOSPHODIESTERASE GDPP"/>
    <property type="match status" value="1"/>
</dbReference>
<dbReference type="InterPro" id="IPR038763">
    <property type="entry name" value="DHH_sf"/>
</dbReference>
<dbReference type="InterPro" id="IPR003156">
    <property type="entry name" value="DHHA1_dom"/>
</dbReference>
<dbReference type="SUPFAM" id="SSF64182">
    <property type="entry name" value="DHH phosphoesterases"/>
    <property type="match status" value="1"/>
</dbReference>
<dbReference type="EMBL" id="MIJY01000012">
    <property type="protein sequence ID" value="OEG16872.1"/>
    <property type="molecule type" value="Genomic_DNA"/>
</dbReference>
<comment type="similarity">
    <text evidence="1">Belongs to the GdpP/PdeA phosphodiesterase family.</text>
</comment>
<dbReference type="Gene3D" id="3.90.1640.10">
    <property type="entry name" value="inorganic pyrophosphatase (n-terminal core)"/>
    <property type="match status" value="1"/>
</dbReference>
<keyword evidence="1" id="KW-1003">Cell membrane</keyword>